<dbReference type="Proteomes" id="UP001153954">
    <property type="component" value="Unassembled WGS sequence"/>
</dbReference>
<comment type="caution">
    <text evidence="2">The sequence shown here is derived from an EMBL/GenBank/DDBJ whole genome shotgun (WGS) entry which is preliminary data.</text>
</comment>
<evidence type="ECO:0000313" key="3">
    <source>
        <dbReference type="Proteomes" id="UP001153954"/>
    </source>
</evidence>
<evidence type="ECO:0000256" key="1">
    <source>
        <dbReference type="SAM" id="MobiDB-lite"/>
    </source>
</evidence>
<dbReference type="AlphaFoldDB" id="A0AAU9U411"/>
<sequence length="145" mass="17106">MKCSENMECTEQLPRNSRNSVTIKSNKRNRQIDQEETWMTVNRRDKLFARSSNIHDDMRIPEDKIEISLTLKLLKTENIQDITSIKYINAYKVLIQCGNENNADKMIESETLREKGFRCQKSLVIRQTYGVIKDFNIECIEEEIL</sequence>
<proteinExistence type="predicted"/>
<feature type="compositionally biased region" description="Polar residues" evidence="1">
    <location>
        <begin position="7"/>
        <end position="24"/>
    </location>
</feature>
<protein>
    <submittedName>
        <fullName evidence="2">Uncharacterized protein</fullName>
    </submittedName>
</protein>
<evidence type="ECO:0000313" key="2">
    <source>
        <dbReference type="EMBL" id="CAH2092676.1"/>
    </source>
</evidence>
<name>A0AAU9U411_EUPED</name>
<organism evidence="2 3">
    <name type="scientific">Euphydryas editha</name>
    <name type="common">Edith's checkerspot</name>
    <dbReference type="NCBI Taxonomy" id="104508"/>
    <lineage>
        <taxon>Eukaryota</taxon>
        <taxon>Metazoa</taxon>
        <taxon>Ecdysozoa</taxon>
        <taxon>Arthropoda</taxon>
        <taxon>Hexapoda</taxon>
        <taxon>Insecta</taxon>
        <taxon>Pterygota</taxon>
        <taxon>Neoptera</taxon>
        <taxon>Endopterygota</taxon>
        <taxon>Lepidoptera</taxon>
        <taxon>Glossata</taxon>
        <taxon>Ditrysia</taxon>
        <taxon>Papilionoidea</taxon>
        <taxon>Nymphalidae</taxon>
        <taxon>Nymphalinae</taxon>
        <taxon>Euphydryas</taxon>
    </lineage>
</organism>
<feature type="region of interest" description="Disordered" evidence="1">
    <location>
        <begin position="1"/>
        <end position="29"/>
    </location>
</feature>
<reference evidence="2" key="1">
    <citation type="submission" date="2022-03" db="EMBL/GenBank/DDBJ databases">
        <authorList>
            <person name="Tunstrom K."/>
        </authorList>
    </citation>
    <scope>NUCLEOTIDE SEQUENCE</scope>
</reference>
<gene>
    <name evidence="2" type="ORF">EEDITHA_LOCUS8412</name>
</gene>
<keyword evidence="3" id="KW-1185">Reference proteome</keyword>
<accession>A0AAU9U411</accession>
<dbReference type="EMBL" id="CAKOGL010000012">
    <property type="protein sequence ID" value="CAH2092676.1"/>
    <property type="molecule type" value="Genomic_DNA"/>
</dbReference>